<sequence>MLIGHPRTTPLKRLGMPANRQSGPAIKRTCALAETPGLILSDVDSLKTPMLWKAKVLPGVGRQSWPTLKWGTAEVMALQWEQARGLHKKPIVADWQVLLDSLQTPPVDPDAQE</sequence>
<accession>A0AAV7SCA5</accession>
<organism evidence="2 3">
    <name type="scientific">Pleurodeles waltl</name>
    <name type="common">Iberian ribbed newt</name>
    <dbReference type="NCBI Taxonomy" id="8319"/>
    <lineage>
        <taxon>Eukaryota</taxon>
        <taxon>Metazoa</taxon>
        <taxon>Chordata</taxon>
        <taxon>Craniata</taxon>
        <taxon>Vertebrata</taxon>
        <taxon>Euteleostomi</taxon>
        <taxon>Amphibia</taxon>
        <taxon>Batrachia</taxon>
        <taxon>Caudata</taxon>
        <taxon>Salamandroidea</taxon>
        <taxon>Salamandridae</taxon>
        <taxon>Pleurodelinae</taxon>
        <taxon>Pleurodeles</taxon>
    </lineage>
</organism>
<name>A0AAV7SCA5_PLEWA</name>
<proteinExistence type="predicted"/>
<reference evidence="2" key="1">
    <citation type="journal article" date="2022" name="bioRxiv">
        <title>Sequencing and chromosome-scale assembly of the giantPleurodeles waltlgenome.</title>
        <authorList>
            <person name="Brown T."/>
            <person name="Elewa A."/>
            <person name="Iarovenko S."/>
            <person name="Subramanian E."/>
            <person name="Araus A.J."/>
            <person name="Petzold A."/>
            <person name="Susuki M."/>
            <person name="Suzuki K.-i.T."/>
            <person name="Hayashi T."/>
            <person name="Toyoda A."/>
            <person name="Oliveira C."/>
            <person name="Osipova E."/>
            <person name="Leigh N.D."/>
            <person name="Simon A."/>
            <person name="Yun M.H."/>
        </authorList>
    </citation>
    <scope>NUCLEOTIDE SEQUENCE</scope>
    <source>
        <strain evidence="2">20211129_DDA</strain>
        <tissue evidence="2">Liver</tissue>
    </source>
</reference>
<gene>
    <name evidence="2" type="ORF">NDU88_001681</name>
</gene>
<feature type="region of interest" description="Disordered" evidence="1">
    <location>
        <begin position="1"/>
        <end position="22"/>
    </location>
</feature>
<dbReference type="Proteomes" id="UP001066276">
    <property type="component" value="Chromosome 4_2"/>
</dbReference>
<dbReference type="AlphaFoldDB" id="A0AAV7SCA5"/>
<comment type="caution">
    <text evidence="2">The sequence shown here is derived from an EMBL/GenBank/DDBJ whole genome shotgun (WGS) entry which is preliminary data.</text>
</comment>
<protein>
    <submittedName>
        <fullName evidence="2">Uncharacterized protein</fullName>
    </submittedName>
</protein>
<dbReference type="EMBL" id="JANPWB010000008">
    <property type="protein sequence ID" value="KAJ1161194.1"/>
    <property type="molecule type" value="Genomic_DNA"/>
</dbReference>
<keyword evidence="3" id="KW-1185">Reference proteome</keyword>
<evidence type="ECO:0000313" key="3">
    <source>
        <dbReference type="Proteomes" id="UP001066276"/>
    </source>
</evidence>
<evidence type="ECO:0000256" key="1">
    <source>
        <dbReference type="SAM" id="MobiDB-lite"/>
    </source>
</evidence>
<evidence type="ECO:0000313" key="2">
    <source>
        <dbReference type="EMBL" id="KAJ1161194.1"/>
    </source>
</evidence>